<keyword evidence="4" id="KW-1185">Reference proteome</keyword>
<feature type="compositionally biased region" description="Basic and acidic residues" evidence="2">
    <location>
        <begin position="1208"/>
        <end position="1227"/>
    </location>
</feature>
<feature type="compositionally biased region" description="Polar residues" evidence="2">
    <location>
        <begin position="453"/>
        <end position="462"/>
    </location>
</feature>
<evidence type="ECO:0000256" key="1">
    <source>
        <dbReference type="SAM" id="Coils"/>
    </source>
</evidence>
<feature type="compositionally biased region" description="Low complexity" evidence="2">
    <location>
        <begin position="1"/>
        <end position="10"/>
    </location>
</feature>
<feature type="region of interest" description="Disordered" evidence="2">
    <location>
        <begin position="1305"/>
        <end position="1519"/>
    </location>
</feature>
<name>A0A2A9MAY1_BESBE</name>
<feature type="region of interest" description="Disordered" evidence="2">
    <location>
        <begin position="265"/>
        <end position="307"/>
    </location>
</feature>
<feature type="compositionally biased region" description="Basic and acidic residues" evidence="2">
    <location>
        <begin position="512"/>
        <end position="532"/>
    </location>
</feature>
<proteinExistence type="predicted"/>
<dbReference type="EMBL" id="NWUJ01000007">
    <property type="protein sequence ID" value="PFH34354.1"/>
    <property type="molecule type" value="Genomic_DNA"/>
</dbReference>
<dbReference type="OrthoDB" id="333928at2759"/>
<evidence type="ECO:0000256" key="2">
    <source>
        <dbReference type="SAM" id="MobiDB-lite"/>
    </source>
</evidence>
<dbReference type="VEuPathDB" id="ToxoDB:BESB_075060"/>
<feature type="compositionally biased region" description="Basic and acidic residues" evidence="2">
    <location>
        <begin position="1498"/>
        <end position="1508"/>
    </location>
</feature>
<sequence length="1519" mass="157470">MLSSAASASSLGAVEGRGTPRWDTGPAGATAAPLFEPNAPERDAGAPFGFYDGAERADGATAAVFSSVAADSMSDTRVLRQDAFNSFARVRQLHPAFTHSPFPSAADPCVAADTGVSGVRGEEMPAVVSSPCASSTPSAQPFAHASCKAEREERLKSAGATCPCIPPELTASLPDCSAPQTAASGTAGGGMSVSSPLVALPSPDSDALSFSVSATRPTFAETPAEMQPSDDSAVRPAPLEHPLPSSLQVDAAVLASCASLPPGRSPAGVVAEGSTSGETNGAGGLASGRTSPRASPPQTPVLATPSSPAASAVPPNCCLRCLQEYFLSSPSFACVHPRSSDSRVHTARVKCFAMLEALKRHAPAWAEDEVVPTAYHGLMTPYAYHTARVFCCPPADLSAYNEIFGRWLAKIAFLMSTERLSCSAESAAVSPGHRKGDDEAPAETCSADARTPACQSPATASLAQVPPRGEETVEAETAEDGARSAAPPPRLPQDKTEGASQSPRGEGTAAKRARDDASQSPLEGERHPRKAPEPAAAGDASLKGSPGSLQPDEGRPEGATPRVAAGQTKASQDASELCAELARRLDAAELPSVFDGHLLWPEAGGTGGAGGVDGDCAPAAEWKGEGEGAQAGAGACAQQSLRERAMDGSDEDGTDEAPGGGWNLSHFQRNEVRSRLLRFVRLQSKKRRPQPAVVRLQKIHSALVAFLRRYEDAGSHAACGASVCSLDRCGGVGDAFLGEDCEGEKRWAFEAQEGRWRRSKEGAWRGSASGLTPAGARSVSLFSSDSRYLQFSSLRPGILRTFLQTSRLKFIRRQEVNFAGAAGHPLSLDSSFLSGGGEGLGEGLGGHTRFALGDAEGEDGLLRWYQAVRGRGTREDAWRSDSGEPKKKRARLDLARVLLEEEETTAESEGGSLREVRGDAEGAANGYSERGGAGCGFRTEKKSPAKRKYHIACLDYSEVWANRIDDLLDALDELRDQVETAHSAAGSSSRGRSLVRSLEHYALDAFAMSRRSFFCPLYRSSSAADSIVRLHLPAPGVRRLSVDVFPPSPARGAGCAVDGGVGAAGVSGSLLDVACASPQDADACSPSLASRISPTDISRASGLLERQQLHFPFSAPDLRPPQASAARAASPRTQVPSRCRVAAVGGSSRRSGNFLGKRAPAPSEGSPAGDLASALLFADQAGSGPLPKKLRRVFVRHAFGVERALPREEARDARAARVGVRSRDETHASGGTLTLSSPGPANAPEKPAGYDETWSKSAEKADGDPAAHAGENGLAARFSSPSGVRGPSAVTRSCALRSSRRFAARAASAGGASTPVERGGGEGGDKRISLRSAEASRHTPSTTSASPPAGGREERRGVEHPAELSKPHLAGGTKDQGQGSAEEEEEARKASDGVCSAESGDARPDYWENVKEGTACGGDGQATAGTDSAEHRDATHRPETPPQAMRAAGADSRSTSCLAQKRDMEQCSRGSGEEGRGSAGGKASHCSGGRLAVVPSEQVKRGDPDAARPGDVTTEAAAS</sequence>
<dbReference type="GeneID" id="40312432"/>
<keyword evidence="1" id="KW-0175">Coiled coil</keyword>
<feature type="compositionally biased region" description="Basic and acidic residues" evidence="2">
    <location>
        <begin position="1400"/>
        <end position="1411"/>
    </location>
</feature>
<feature type="region of interest" description="Disordered" evidence="2">
    <location>
        <begin position="1208"/>
        <end position="1291"/>
    </location>
</feature>
<accession>A0A2A9MAY1</accession>
<feature type="compositionally biased region" description="Low complexity" evidence="2">
    <location>
        <begin position="1120"/>
        <end position="1132"/>
    </location>
</feature>
<feature type="compositionally biased region" description="Basic and acidic residues" evidence="2">
    <location>
        <begin position="1253"/>
        <end position="1265"/>
    </location>
</feature>
<feature type="region of interest" description="Disordered" evidence="2">
    <location>
        <begin position="427"/>
        <end position="571"/>
    </location>
</feature>
<dbReference type="Proteomes" id="UP000224006">
    <property type="component" value="Unassembled WGS sequence"/>
</dbReference>
<feature type="region of interest" description="Disordered" evidence="2">
    <location>
        <begin position="1"/>
        <end position="41"/>
    </location>
</feature>
<comment type="caution">
    <text evidence="3">The sequence shown here is derived from an EMBL/GenBank/DDBJ whole genome shotgun (WGS) entry which is preliminary data.</text>
</comment>
<feature type="compositionally biased region" description="Basic and acidic residues" evidence="2">
    <location>
        <begin position="1460"/>
        <end position="1476"/>
    </location>
</feature>
<feature type="coiled-coil region" evidence="1">
    <location>
        <begin position="957"/>
        <end position="984"/>
    </location>
</feature>
<feature type="region of interest" description="Disordered" evidence="2">
    <location>
        <begin position="220"/>
        <end position="241"/>
    </location>
</feature>
<reference evidence="3 4" key="1">
    <citation type="submission" date="2017-09" db="EMBL/GenBank/DDBJ databases">
        <title>Genome sequencing of Besnoitia besnoiti strain Bb-Ger1.</title>
        <authorList>
            <person name="Schares G."/>
            <person name="Venepally P."/>
            <person name="Lorenzi H.A."/>
        </authorList>
    </citation>
    <scope>NUCLEOTIDE SEQUENCE [LARGE SCALE GENOMIC DNA]</scope>
    <source>
        <strain evidence="3 4">Bb-Ger1</strain>
    </source>
</reference>
<gene>
    <name evidence="3" type="ORF">BESB_075060</name>
</gene>
<feature type="compositionally biased region" description="Basic and acidic residues" evidence="2">
    <location>
        <begin position="1428"/>
        <end position="1439"/>
    </location>
</feature>
<dbReference type="KEGG" id="bbes:BESB_075060"/>
<evidence type="ECO:0000313" key="3">
    <source>
        <dbReference type="EMBL" id="PFH34354.1"/>
    </source>
</evidence>
<feature type="compositionally biased region" description="Basic and acidic residues" evidence="2">
    <location>
        <begin position="1351"/>
        <end position="1366"/>
    </location>
</feature>
<feature type="region of interest" description="Disordered" evidence="2">
    <location>
        <begin position="1114"/>
        <end position="1168"/>
    </location>
</feature>
<protein>
    <submittedName>
        <fullName evidence="3">Uncharacterized protein</fullName>
    </submittedName>
</protein>
<feature type="compositionally biased region" description="Basic and acidic residues" evidence="2">
    <location>
        <begin position="1319"/>
        <end position="1328"/>
    </location>
</feature>
<organism evidence="3 4">
    <name type="scientific">Besnoitia besnoiti</name>
    <name type="common">Apicomplexan protozoan</name>
    <dbReference type="NCBI Taxonomy" id="94643"/>
    <lineage>
        <taxon>Eukaryota</taxon>
        <taxon>Sar</taxon>
        <taxon>Alveolata</taxon>
        <taxon>Apicomplexa</taxon>
        <taxon>Conoidasida</taxon>
        <taxon>Coccidia</taxon>
        <taxon>Eucoccidiorida</taxon>
        <taxon>Eimeriorina</taxon>
        <taxon>Sarcocystidae</taxon>
        <taxon>Besnoitia</taxon>
    </lineage>
</organism>
<dbReference type="RefSeq" id="XP_029218363.1">
    <property type="nucleotide sequence ID" value="XM_029365879.1"/>
</dbReference>
<feature type="region of interest" description="Disordered" evidence="2">
    <location>
        <begin position="610"/>
        <end position="665"/>
    </location>
</feature>
<feature type="compositionally biased region" description="Low complexity" evidence="2">
    <location>
        <begin position="628"/>
        <end position="639"/>
    </location>
</feature>
<feature type="compositionally biased region" description="Polar residues" evidence="2">
    <location>
        <begin position="1229"/>
        <end position="1239"/>
    </location>
</feature>
<evidence type="ECO:0000313" key="4">
    <source>
        <dbReference type="Proteomes" id="UP000224006"/>
    </source>
</evidence>